<proteinExistence type="predicted"/>
<protein>
    <recommendedName>
        <fullName evidence="4">Fungal lipase-like domain-containing protein</fullName>
    </recommendedName>
</protein>
<comment type="caution">
    <text evidence="2">The sequence shown here is derived from an EMBL/GenBank/DDBJ whole genome shotgun (WGS) entry which is preliminary data.</text>
</comment>
<dbReference type="InterPro" id="IPR029058">
    <property type="entry name" value="AB_hydrolase_fold"/>
</dbReference>
<name>A0A2N1PP90_9BACT</name>
<dbReference type="AlphaFoldDB" id="A0A2N1PP90"/>
<accession>A0A2N1PP90</accession>
<gene>
    <name evidence="2" type="ORF">CVV64_11275</name>
</gene>
<sequence>MKTFMGQGFSYALLLFVLVLSMMTSISMIQISPILAQEQNTSSVSENLDQSEDERLKPQGPSVPADSLAGGIHLKQLSHFAQIAAQFHKPGFAFPAGINIVSKVRDIETGFQAYACRHESTGNILIAISGTQFADPMDLLADLGIIQSSIDAFTNRTGDVIDALLAYRKSVQDGSDSERQEFLASHFLSLESRWVRVARMMESKTNYRNAALDNQINQAREFVRKTIAGIVPAAGSASVKGSSEAHGSSGKVILVGHSLGGFICQVIASETDGLITHTFNAPGASAYIAYLAEKKSSNGHEFNTGTQKSSKDDFRIASGTQVFNHLRRSDPIGRFGRHLGNEIIYSNARTILAIIPLVYIGKNHTMPLFVKEISAGLTGYMKNSKIDSE</sequence>
<organism evidence="2 3">
    <name type="scientific">Candidatus Wallbacteria bacterium HGW-Wallbacteria-1</name>
    <dbReference type="NCBI Taxonomy" id="2013854"/>
    <lineage>
        <taxon>Bacteria</taxon>
        <taxon>Candidatus Walliibacteriota</taxon>
    </lineage>
</organism>
<reference evidence="2 3" key="1">
    <citation type="journal article" date="2017" name="ISME J.">
        <title>Potential for microbial H2 and metal transformations associated with novel bacteria and archaea in deep terrestrial subsurface sediments.</title>
        <authorList>
            <person name="Hernsdorf A.W."/>
            <person name="Amano Y."/>
            <person name="Miyakawa K."/>
            <person name="Ise K."/>
            <person name="Suzuki Y."/>
            <person name="Anantharaman K."/>
            <person name="Probst A."/>
            <person name="Burstein D."/>
            <person name="Thomas B.C."/>
            <person name="Banfield J.F."/>
        </authorList>
    </citation>
    <scope>NUCLEOTIDE SEQUENCE [LARGE SCALE GENOMIC DNA]</scope>
    <source>
        <strain evidence="2">HGW-Wallbacteria-1</strain>
    </source>
</reference>
<feature type="region of interest" description="Disordered" evidence="1">
    <location>
        <begin position="42"/>
        <end position="63"/>
    </location>
</feature>
<evidence type="ECO:0000313" key="3">
    <source>
        <dbReference type="Proteomes" id="UP000233256"/>
    </source>
</evidence>
<dbReference type="Gene3D" id="3.40.50.1820">
    <property type="entry name" value="alpha/beta hydrolase"/>
    <property type="match status" value="1"/>
</dbReference>
<dbReference type="SUPFAM" id="SSF53474">
    <property type="entry name" value="alpha/beta-Hydrolases"/>
    <property type="match status" value="1"/>
</dbReference>
<dbReference type="EMBL" id="PGXC01000008">
    <property type="protein sequence ID" value="PKK90092.1"/>
    <property type="molecule type" value="Genomic_DNA"/>
</dbReference>
<evidence type="ECO:0000256" key="1">
    <source>
        <dbReference type="SAM" id="MobiDB-lite"/>
    </source>
</evidence>
<evidence type="ECO:0000313" key="2">
    <source>
        <dbReference type="EMBL" id="PKK90092.1"/>
    </source>
</evidence>
<dbReference type="Proteomes" id="UP000233256">
    <property type="component" value="Unassembled WGS sequence"/>
</dbReference>
<evidence type="ECO:0008006" key="4">
    <source>
        <dbReference type="Google" id="ProtNLM"/>
    </source>
</evidence>